<dbReference type="RefSeq" id="XP_005826138.1">
    <property type="nucleotide sequence ID" value="XM_005826081.1"/>
</dbReference>
<keyword evidence="2" id="KW-0732">Signal</keyword>
<feature type="compositionally biased region" description="Basic and acidic residues" evidence="1">
    <location>
        <begin position="291"/>
        <end position="322"/>
    </location>
</feature>
<accession>L1ISE0</accession>
<name>L1ISE0_GUITC</name>
<feature type="region of interest" description="Disordered" evidence="1">
    <location>
        <begin position="405"/>
        <end position="451"/>
    </location>
</feature>
<organism evidence="3">
    <name type="scientific">Guillardia theta (strain CCMP2712)</name>
    <name type="common">Cryptophyte</name>
    <dbReference type="NCBI Taxonomy" id="905079"/>
    <lineage>
        <taxon>Eukaryota</taxon>
        <taxon>Cryptophyceae</taxon>
        <taxon>Pyrenomonadales</taxon>
        <taxon>Geminigeraceae</taxon>
        <taxon>Guillardia</taxon>
    </lineage>
</organism>
<dbReference type="EMBL" id="JH993042">
    <property type="protein sequence ID" value="EKX39158.1"/>
    <property type="molecule type" value="Genomic_DNA"/>
</dbReference>
<feature type="region of interest" description="Disordered" evidence="1">
    <location>
        <begin position="766"/>
        <end position="908"/>
    </location>
</feature>
<feature type="chain" id="PRO_5008770367" evidence="2">
    <location>
        <begin position="23"/>
        <end position="908"/>
    </location>
</feature>
<feature type="region of interest" description="Disordered" evidence="1">
    <location>
        <begin position="265"/>
        <end position="331"/>
    </location>
</feature>
<dbReference type="HOGENOM" id="CLU_319922_0_0_1"/>
<dbReference type="KEGG" id="gtt:GUITHDRAFT_143759"/>
<feature type="compositionally biased region" description="Basic and acidic residues" evidence="1">
    <location>
        <begin position="794"/>
        <end position="806"/>
    </location>
</feature>
<evidence type="ECO:0000256" key="1">
    <source>
        <dbReference type="SAM" id="MobiDB-lite"/>
    </source>
</evidence>
<dbReference type="GeneID" id="17295853"/>
<reference evidence="3 5" key="1">
    <citation type="journal article" date="2012" name="Nature">
        <title>Algal genomes reveal evolutionary mosaicism and the fate of nucleomorphs.</title>
        <authorList>
            <consortium name="DOE Joint Genome Institute"/>
            <person name="Curtis B.A."/>
            <person name="Tanifuji G."/>
            <person name="Burki F."/>
            <person name="Gruber A."/>
            <person name="Irimia M."/>
            <person name="Maruyama S."/>
            <person name="Arias M.C."/>
            <person name="Ball S.G."/>
            <person name="Gile G.H."/>
            <person name="Hirakawa Y."/>
            <person name="Hopkins J.F."/>
            <person name="Kuo A."/>
            <person name="Rensing S.A."/>
            <person name="Schmutz J."/>
            <person name="Symeonidi A."/>
            <person name="Elias M."/>
            <person name="Eveleigh R.J."/>
            <person name="Herman E.K."/>
            <person name="Klute M.J."/>
            <person name="Nakayama T."/>
            <person name="Obornik M."/>
            <person name="Reyes-Prieto A."/>
            <person name="Armbrust E.V."/>
            <person name="Aves S.J."/>
            <person name="Beiko R.G."/>
            <person name="Coutinho P."/>
            <person name="Dacks J.B."/>
            <person name="Durnford D.G."/>
            <person name="Fast N.M."/>
            <person name="Green B.R."/>
            <person name="Grisdale C.J."/>
            <person name="Hempel F."/>
            <person name="Henrissat B."/>
            <person name="Hoppner M.P."/>
            <person name="Ishida K."/>
            <person name="Kim E."/>
            <person name="Koreny L."/>
            <person name="Kroth P.G."/>
            <person name="Liu Y."/>
            <person name="Malik S.B."/>
            <person name="Maier U.G."/>
            <person name="McRose D."/>
            <person name="Mock T."/>
            <person name="Neilson J.A."/>
            <person name="Onodera N.T."/>
            <person name="Poole A.M."/>
            <person name="Pritham E.J."/>
            <person name="Richards T.A."/>
            <person name="Rocap G."/>
            <person name="Roy S.W."/>
            <person name="Sarai C."/>
            <person name="Schaack S."/>
            <person name="Shirato S."/>
            <person name="Slamovits C.H."/>
            <person name="Spencer D.F."/>
            <person name="Suzuki S."/>
            <person name="Worden A.Z."/>
            <person name="Zauner S."/>
            <person name="Barry K."/>
            <person name="Bell C."/>
            <person name="Bharti A.K."/>
            <person name="Crow J.A."/>
            <person name="Grimwood J."/>
            <person name="Kramer R."/>
            <person name="Lindquist E."/>
            <person name="Lucas S."/>
            <person name="Salamov A."/>
            <person name="McFadden G.I."/>
            <person name="Lane C.E."/>
            <person name="Keeling P.J."/>
            <person name="Gray M.W."/>
            <person name="Grigoriev I.V."/>
            <person name="Archibald J.M."/>
        </authorList>
    </citation>
    <scope>NUCLEOTIDE SEQUENCE</scope>
    <source>
        <strain evidence="3 5">CCMP2712</strain>
    </source>
</reference>
<dbReference type="EnsemblProtists" id="EKX39158">
    <property type="protein sequence ID" value="EKX39158"/>
    <property type="gene ID" value="GUITHDRAFT_143759"/>
</dbReference>
<feature type="compositionally biased region" description="Acidic residues" evidence="1">
    <location>
        <begin position="852"/>
        <end position="865"/>
    </location>
</feature>
<feature type="region of interest" description="Disordered" evidence="1">
    <location>
        <begin position="344"/>
        <end position="381"/>
    </location>
</feature>
<feature type="compositionally biased region" description="Acidic residues" evidence="1">
    <location>
        <begin position="271"/>
        <end position="290"/>
    </location>
</feature>
<evidence type="ECO:0000313" key="3">
    <source>
        <dbReference type="EMBL" id="EKX39158.1"/>
    </source>
</evidence>
<evidence type="ECO:0000313" key="5">
    <source>
        <dbReference type="Proteomes" id="UP000011087"/>
    </source>
</evidence>
<feature type="compositionally biased region" description="Basic and acidic residues" evidence="1">
    <location>
        <begin position="344"/>
        <end position="366"/>
    </location>
</feature>
<evidence type="ECO:0000256" key="2">
    <source>
        <dbReference type="SAM" id="SignalP"/>
    </source>
</evidence>
<feature type="signal peptide" evidence="2">
    <location>
        <begin position="1"/>
        <end position="22"/>
    </location>
</feature>
<dbReference type="PaxDb" id="55529-EKX39158"/>
<dbReference type="AlphaFoldDB" id="L1ISE0"/>
<feature type="compositionally biased region" description="Basic and acidic residues" evidence="1">
    <location>
        <begin position="432"/>
        <end position="451"/>
    </location>
</feature>
<proteinExistence type="predicted"/>
<gene>
    <name evidence="3" type="ORF">GUITHDRAFT_143759</name>
</gene>
<reference evidence="4" key="3">
    <citation type="submission" date="2015-06" db="UniProtKB">
        <authorList>
            <consortium name="EnsemblProtists"/>
        </authorList>
    </citation>
    <scope>IDENTIFICATION</scope>
</reference>
<dbReference type="Proteomes" id="UP000011087">
    <property type="component" value="Unassembled WGS sequence"/>
</dbReference>
<sequence length="908" mass="99981">MAVLAGTSSVLLLCLLVYTSSPSSSPSSSLLQGSLPGSSGWLQSQWANGGWQRWQHPEDAEGAGRMIYQRAMGNLDSPSQQPFIKNFSPEDHVKVKANQWLIRPGDREAFAKEAKEVLGVYDPDVKGKIISWDDLSRFPSAPGYMPESAEGRERIQEFQADPKVAEELERYKNMFGEEASRARQLPAPVDQTGGYSPAVDKIIHDYFERMRKQREVKRGAEAVEDGIGEVDALSGGLEDATDPEILQDGEPYIKIKFNRKIRDLPAAETQSSDDAEPSNDDTAVDSFSEAEDTREARIERVAREEERMKEARAAERRRRESQEIIQGAIAPIQDEMQEVKRMMEEQQKNIDNLSKDVHERSDEAPRVDPSSSSSMIMSNTGISFSIPGKIKMDRLELPGGRYDFAIGGPAVSKSAEEEDKAPVVSSNPVPDSDERAQVKQDDAGVLNSREDLDAGIDQDAVRNAARDLANSRIQSFDKSKQEATEDDVLDTVSMMDNAIDREAVKAAADELRDQVIQDHQPTAKAEDDVLDSTTGMDNGVDVKAVRKAAEQLQSRKIGMTSNSDDDVLDSMSMMDNAIDRKAVQNAAKALQDRVISSASPPADDVLDSVTGMDNGVDGKAVRQAADELQARLAGGKVVQAKTAGSTRKDAKLKGKGARTQMLSEEMLLPINMRGGYAGKYLDPVGGTAHRKELRTRASLEETEADRNHTEHLNGLMDQQEEQPAHEYQPSVVGGLGGAGSTQEAWYASWWKNPNSEDLVNSVDEDLGLTEDQGKQKLVENGLNVDGWEPGRSQEQVREDELHHHEVPAGFWSADMQENQDYDEDNEDDKQAGEGEEEGVGEGHQGAEHAEGEESQDEEQQEEKEEEPLWKDPMPKSVLCQGRNATWCQESEAGGQGGEEQGQEQEQGQ</sequence>
<feature type="compositionally biased region" description="Acidic residues" evidence="1">
    <location>
        <begin position="817"/>
        <end position="839"/>
    </location>
</feature>
<keyword evidence="5" id="KW-1185">Reference proteome</keyword>
<reference evidence="5" key="2">
    <citation type="submission" date="2012-11" db="EMBL/GenBank/DDBJ databases">
        <authorList>
            <person name="Kuo A."/>
            <person name="Curtis B.A."/>
            <person name="Tanifuji G."/>
            <person name="Burki F."/>
            <person name="Gruber A."/>
            <person name="Irimia M."/>
            <person name="Maruyama S."/>
            <person name="Arias M.C."/>
            <person name="Ball S.G."/>
            <person name="Gile G.H."/>
            <person name="Hirakawa Y."/>
            <person name="Hopkins J.F."/>
            <person name="Rensing S.A."/>
            <person name="Schmutz J."/>
            <person name="Symeonidi A."/>
            <person name="Elias M."/>
            <person name="Eveleigh R.J."/>
            <person name="Herman E.K."/>
            <person name="Klute M.J."/>
            <person name="Nakayama T."/>
            <person name="Obornik M."/>
            <person name="Reyes-Prieto A."/>
            <person name="Armbrust E.V."/>
            <person name="Aves S.J."/>
            <person name="Beiko R.G."/>
            <person name="Coutinho P."/>
            <person name="Dacks J.B."/>
            <person name="Durnford D.G."/>
            <person name="Fast N.M."/>
            <person name="Green B.R."/>
            <person name="Grisdale C."/>
            <person name="Hempe F."/>
            <person name="Henrissat B."/>
            <person name="Hoppner M.P."/>
            <person name="Ishida K.-I."/>
            <person name="Kim E."/>
            <person name="Koreny L."/>
            <person name="Kroth P.G."/>
            <person name="Liu Y."/>
            <person name="Malik S.-B."/>
            <person name="Maier U.G."/>
            <person name="McRose D."/>
            <person name="Mock T."/>
            <person name="Neilson J.A."/>
            <person name="Onodera N.T."/>
            <person name="Poole A.M."/>
            <person name="Pritham E.J."/>
            <person name="Richards T.A."/>
            <person name="Rocap G."/>
            <person name="Roy S.W."/>
            <person name="Sarai C."/>
            <person name="Schaack S."/>
            <person name="Shirato S."/>
            <person name="Slamovits C.H."/>
            <person name="Spencer D.F."/>
            <person name="Suzuki S."/>
            <person name="Worden A.Z."/>
            <person name="Zauner S."/>
            <person name="Barry K."/>
            <person name="Bell C."/>
            <person name="Bharti A.K."/>
            <person name="Crow J.A."/>
            <person name="Grimwood J."/>
            <person name="Kramer R."/>
            <person name="Lindquist E."/>
            <person name="Lucas S."/>
            <person name="Salamov A."/>
            <person name="McFadden G.I."/>
            <person name="Lane C.E."/>
            <person name="Keeling P.J."/>
            <person name="Gray M.W."/>
            <person name="Grigoriev I.V."/>
            <person name="Archibald J.M."/>
        </authorList>
    </citation>
    <scope>NUCLEOTIDE SEQUENCE</scope>
    <source>
        <strain evidence="5">CCMP2712</strain>
    </source>
</reference>
<protein>
    <submittedName>
        <fullName evidence="3 4">Uncharacterized protein</fullName>
    </submittedName>
</protein>
<evidence type="ECO:0000313" key="4">
    <source>
        <dbReference type="EnsemblProtists" id="EKX39158"/>
    </source>
</evidence>